<proteinExistence type="predicted"/>
<protein>
    <submittedName>
        <fullName evidence="2">Uncharacterized protein</fullName>
    </submittedName>
</protein>
<feature type="compositionally biased region" description="Low complexity" evidence="1">
    <location>
        <begin position="31"/>
        <end position="46"/>
    </location>
</feature>
<reference evidence="2" key="1">
    <citation type="submission" date="2020-08" db="EMBL/GenBank/DDBJ databases">
        <title>Multicomponent nature underlies the extraordinary mechanical properties of spider dragline silk.</title>
        <authorList>
            <person name="Kono N."/>
            <person name="Nakamura H."/>
            <person name="Mori M."/>
            <person name="Yoshida Y."/>
            <person name="Ohtoshi R."/>
            <person name="Malay A.D."/>
            <person name="Moran D.A.P."/>
            <person name="Tomita M."/>
            <person name="Numata K."/>
            <person name="Arakawa K."/>
        </authorList>
    </citation>
    <scope>NUCLEOTIDE SEQUENCE</scope>
</reference>
<organism evidence="2 3">
    <name type="scientific">Trichonephila inaurata madagascariensis</name>
    <dbReference type="NCBI Taxonomy" id="2747483"/>
    <lineage>
        <taxon>Eukaryota</taxon>
        <taxon>Metazoa</taxon>
        <taxon>Ecdysozoa</taxon>
        <taxon>Arthropoda</taxon>
        <taxon>Chelicerata</taxon>
        <taxon>Arachnida</taxon>
        <taxon>Araneae</taxon>
        <taxon>Araneomorphae</taxon>
        <taxon>Entelegynae</taxon>
        <taxon>Araneoidea</taxon>
        <taxon>Nephilidae</taxon>
        <taxon>Trichonephila</taxon>
        <taxon>Trichonephila inaurata</taxon>
    </lineage>
</organism>
<comment type="caution">
    <text evidence="2">The sequence shown here is derived from an EMBL/GenBank/DDBJ whole genome shotgun (WGS) entry which is preliminary data.</text>
</comment>
<dbReference type="AlphaFoldDB" id="A0A8X6XAT1"/>
<feature type="region of interest" description="Disordered" evidence="1">
    <location>
        <begin position="20"/>
        <end position="48"/>
    </location>
</feature>
<name>A0A8X6XAT1_9ARAC</name>
<accession>A0A8X6XAT1</accession>
<sequence>MKAHGDAFSYRFFCLVSRGESRTNESPALPPSLSRFSPSPSPGSRRNSMHVMLSYKNHFQRKNTRKPLDVTTPAQLVLRLSHYFG</sequence>
<evidence type="ECO:0000313" key="3">
    <source>
        <dbReference type="Proteomes" id="UP000886998"/>
    </source>
</evidence>
<gene>
    <name evidence="2" type="ORF">TNIN_313431</name>
</gene>
<keyword evidence="3" id="KW-1185">Reference proteome</keyword>
<evidence type="ECO:0000313" key="2">
    <source>
        <dbReference type="EMBL" id="GFY49390.1"/>
    </source>
</evidence>
<dbReference type="Proteomes" id="UP000886998">
    <property type="component" value="Unassembled WGS sequence"/>
</dbReference>
<evidence type="ECO:0000256" key="1">
    <source>
        <dbReference type="SAM" id="MobiDB-lite"/>
    </source>
</evidence>
<dbReference type="EMBL" id="BMAV01006996">
    <property type="protein sequence ID" value="GFY49390.1"/>
    <property type="molecule type" value="Genomic_DNA"/>
</dbReference>